<evidence type="ECO:0000256" key="7">
    <source>
        <dbReference type="SAM" id="MobiDB-lite"/>
    </source>
</evidence>
<dbReference type="SMART" id="SM00774">
    <property type="entry name" value="WRKY"/>
    <property type="match status" value="2"/>
</dbReference>
<dbReference type="AlphaFoldDB" id="A0A5P1EWH5"/>
<dbReference type="PANTHER" id="PTHR31221">
    <property type="entry name" value="WRKY TRANSCRIPTION FACTOR PROTEIN 1-RELATED"/>
    <property type="match status" value="1"/>
</dbReference>
<keyword evidence="10" id="KW-1185">Reference proteome</keyword>
<organism evidence="9 10">
    <name type="scientific">Asparagus officinalis</name>
    <name type="common">Garden asparagus</name>
    <dbReference type="NCBI Taxonomy" id="4686"/>
    <lineage>
        <taxon>Eukaryota</taxon>
        <taxon>Viridiplantae</taxon>
        <taxon>Streptophyta</taxon>
        <taxon>Embryophyta</taxon>
        <taxon>Tracheophyta</taxon>
        <taxon>Spermatophyta</taxon>
        <taxon>Magnoliopsida</taxon>
        <taxon>Liliopsida</taxon>
        <taxon>Asparagales</taxon>
        <taxon>Asparagaceae</taxon>
        <taxon>Asparagoideae</taxon>
        <taxon>Asparagus</taxon>
    </lineage>
</organism>
<reference evidence="10" key="1">
    <citation type="journal article" date="2017" name="Nat. Commun.">
        <title>The asparagus genome sheds light on the origin and evolution of a young Y chromosome.</title>
        <authorList>
            <person name="Harkess A."/>
            <person name="Zhou J."/>
            <person name="Xu C."/>
            <person name="Bowers J.E."/>
            <person name="Van der Hulst R."/>
            <person name="Ayyampalayam S."/>
            <person name="Mercati F."/>
            <person name="Riccardi P."/>
            <person name="McKain M.R."/>
            <person name="Kakrana A."/>
            <person name="Tang H."/>
            <person name="Ray J."/>
            <person name="Groenendijk J."/>
            <person name="Arikit S."/>
            <person name="Mathioni S.M."/>
            <person name="Nakano M."/>
            <person name="Shan H."/>
            <person name="Telgmann-Rauber A."/>
            <person name="Kanno A."/>
            <person name="Yue Z."/>
            <person name="Chen H."/>
            <person name="Li W."/>
            <person name="Chen Y."/>
            <person name="Xu X."/>
            <person name="Zhang Y."/>
            <person name="Luo S."/>
            <person name="Chen H."/>
            <person name="Gao J."/>
            <person name="Mao Z."/>
            <person name="Pires J.C."/>
            <person name="Luo M."/>
            <person name="Kudrna D."/>
            <person name="Wing R.A."/>
            <person name="Meyers B.C."/>
            <person name="Yi K."/>
            <person name="Kong H."/>
            <person name="Lavrijsen P."/>
            <person name="Sunseri F."/>
            <person name="Falavigna A."/>
            <person name="Ye Y."/>
            <person name="Leebens-Mack J.H."/>
            <person name="Chen G."/>
        </authorList>
    </citation>
    <scope>NUCLEOTIDE SEQUENCE [LARGE SCALE GENOMIC DNA]</scope>
    <source>
        <strain evidence="10">cv. DH0086</strain>
    </source>
</reference>
<evidence type="ECO:0000259" key="8">
    <source>
        <dbReference type="PROSITE" id="PS50811"/>
    </source>
</evidence>
<dbReference type="SUPFAM" id="SSF118290">
    <property type="entry name" value="WRKY DNA-binding domain"/>
    <property type="match status" value="2"/>
</dbReference>
<protein>
    <recommendedName>
        <fullName evidence="8">WRKY domain-containing protein</fullName>
    </recommendedName>
</protein>
<sequence>MTHQAVLATVTAQAHMQLQAAYPPSSEALVSPSHSASVDPEPLQQKPPSVPENDVSTPETVRPPPSEQKSQSTQIKTSSYDGYNWRKYGQKQVKGGDRSRSYYRCTNINCSAKKKVERCPDGQETEIIYRGEHNHDPPQKMKSMEEKGVQSVGPSGENETLDLPSSQVYESEPLTSKADHNSGNGTPERQLFCSSDCEGDAAVNTEEENANEPYPKRRLIETQSIVPYSAPVLKMIKEPKIVVHSAFDAAHIGDGYRWRKYGQKIVKGNPNPRSYYRCTHSGCPVRKHVERASDDAKAVVITYEGNHNHDQPPIKCGSDQRNPAATSVTKDVQSRTSDSSVDNKPPTETNKEFSGDKASELGEEKALDSAQTLLSIGCNSTSGEKASGTNSDGVNRSLFSENCSAVPVQNS</sequence>
<evidence type="ECO:0000256" key="4">
    <source>
        <dbReference type="ARBA" id="ARBA00023125"/>
    </source>
</evidence>
<dbReference type="PANTHER" id="PTHR31221:SF309">
    <property type="entry name" value="WRKY TRANSCRIPTION FACTOR 32-RELATED"/>
    <property type="match status" value="1"/>
</dbReference>
<name>A0A5P1EWH5_ASPOF</name>
<dbReference type="PROSITE" id="PS50811">
    <property type="entry name" value="WRKY"/>
    <property type="match status" value="2"/>
</dbReference>
<evidence type="ECO:0000256" key="6">
    <source>
        <dbReference type="ARBA" id="ARBA00023242"/>
    </source>
</evidence>
<dbReference type="InterPro" id="IPR044810">
    <property type="entry name" value="WRKY_plant"/>
</dbReference>
<feature type="compositionally biased region" description="Low complexity" evidence="7">
    <location>
        <begin position="67"/>
        <end position="79"/>
    </location>
</feature>
<dbReference type="InterPro" id="IPR036576">
    <property type="entry name" value="WRKY_dom_sf"/>
</dbReference>
<evidence type="ECO:0000313" key="10">
    <source>
        <dbReference type="Proteomes" id="UP000243459"/>
    </source>
</evidence>
<feature type="compositionally biased region" description="Basic and acidic residues" evidence="7">
    <location>
        <begin position="349"/>
        <end position="362"/>
    </location>
</feature>
<keyword evidence="6" id="KW-0539">Nucleus</keyword>
<dbReference type="GO" id="GO:0005634">
    <property type="term" value="C:nucleus"/>
    <property type="evidence" value="ECO:0007669"/>
    <property type="project" value="UniProtKB-SubCell"/>
</dbReference>
<dbReference type="Gramene" id="ONK70448">
    <property type="protein sequence ID" value="ONK70448"/>
    <property type="gene ID" value="A4U43_C05F33830"/>
</dbReference>
<feature type="region of interest" description="Disordered" evidence="7">
    <location>
        <begin position="131"/>
        <end position="191"/>
    </location>
</feature>
<gene>
    <name evidence="9" type="ORF">A4U43_C05F33830</name>
</gene>
<comment type="subcellular location">
    <subcellularLocation>
        <location evidence="1">Nucleus</location>
    </subcellularLocation>
</comment>
<dbReference type="GO" id="GO:0003700">
    <property type="term" value="F:DNA-binding transcription factor activity"/>
    <property type="evidence" value="ECO:0007669"/>
    <property type="project" value="InterPro"/>
</dbReference>
<feature type="domain" description="WRKY" evidence="8">
    <location>
        <begin position="247"/>
        <end position="312"/>
    </location>
</feature>
<evidence type="ECO:0000256" key="3">
    <source>
        <dbReference type="ARBA" id="ARBA00023015"/>
    </source>
</evidence>
<keyword evidence="5" id="KW-0804">Transcription</keyword>
<keyword evidence="4" id="KW-0238">DNA-binding</keyword>
<keyword evidence="2" id="KW-0677">Repeat</keyword>
<accession>A0A5P1EWH5</accession>
<feature type="region of interest" description="Disordered" evidence="7">
    <location>
        <begin position="378"/>
        <end position="397"/>
    </location>
</feature>
<dbReference type="FunFam" id="2.20.25.80:FF:000006">
    <property type="entry name" value="WRKY transcription factor"/>
    <property type="match status" value="2"/>
</dbReference>
<feature type="compositionally biased region" description="Polar residues" evidence="7">
    <location>
        <begin position="319"/>
        <end position="348"/>
    </location>
</feature>
<dbReference type="GO" id="GO:0043565">
    <property type="term" value="F:sequence-specific DNA binding"/>
    <property type="evidence" value="ECO:0007669"/>
    <property type="project" value="InterPro"/>
</dbReference>
<dbReference type="Gene3D" id="2.20.25.80">
    <property type="entry name" value="WRKY domain"/>
    <property type="match status" value="2"/>
</dbReference>
<evidence type="ECO:0000313" key="9">
    <source>
        <dbReference type="EMBL" id="ONK70448.1"/>
    </source>
</evidence>
<dbReference type="Pfam" id="PF03106">
    <property type="entry name" value="WRKY"/>
    <property type="match status" value="2"/>
</dbReference>
<dbReference type="EMBL" id="CM007385">
    <property type="protein sequence ID" value="ONK70448.1"/>
    <property type="molecule type" value="Genomic_DNA"/>
</dbReference>
<dbReference type="Proteomes" id="UP000243459">
    <property type="component" value="Chromosome 5"/>
</dbReference>
<proteinExistence type="predicted"/>
<feature type="compositionally biased region" description="Basic and acidic residues" evidence="7">
    <location>
        <begin position="131"/>
        <end position="148"/>
    </location>
</feature>
<evidence type="ECO:0000256" key="2">
    <source>
        <dbReference type="ARBA" id="ARBA00022737"/>
    </source>
</evidence>
<feature type="region of interest" description="Disordered" evidence="7">
    <location>
        <begin position="305"/>
        <end position="362"/>
    </location>
</feature>
<feature type="region of interest" description="Disordered" evidence="7">
    <location>
        <begin position="22"/>
        <end position="98"/>
    </location>
</feature>
<keyword evidence="3" id="KW-0805">Transcription regulation</keyword>
<feature type="domain" description="WRKY" evidence="8">
    <location>
        <begin position="81"/>
        <end position="138"/>
    </location>
</feature>
<dbReference type="InterPro" id="IPR003657">
    <property type="entry name" value="WRKY_dom"/>
</dbReference>
<dbReference type="OMA" id="ENANEPY"/>
<evidence type="ECO:0000256" key="5">
    <source>
        <dbReference type="ARBA" id="ARBA00023163"/>
    </source>
</evidence>
<evidence type="ECO:0000256" key="1">
    <source>
        <dbReference type="ARBA" id="ARBA00004123"/>
    </source>
</evidence>